<evidence type="ECO:0000256" key="1">
    <source>
        <dbReference type="ARBA" id="ARBA00007074"/>
    </source>
</evidence>
<keyword evidence="3" id="KW-0378">Hydrolase</keyword>
<gene>
    <name evidence="7" type="ORF">M3O51_14480</name>
</gene>
<evidence type="ECO:0000256" key="3">
    <source>
        <dbReference type="ARBA" id="ARBA00022801"/>
    </source>
</evidence>
<accession>A0ABT0LT07</accession>
<proteinExistence type="inferred from homology"/>
<feature type="region of interest" description="Disordered" evidence="5">
    <location>
        <begin position="178"/>
        <end position="213"/>
    </location>
</feature>
<dbReference type="Pfam" id="PF01471">
    <property type="entry name" value="PG_binding_1"/>
    <property type="match status" value="1"/>
</dbReference>
<sequence>MSDPKITRVLSSVGTTRTLEMDDGSVVTRSGGTVSWRNNNPGNLKFEFSGSADKTVHNPRTREQALDAAQDRYKGIVGLDQWGNAVFESYEAGRAAKIQLLERRFSEKTVEQMLPSYSTADYSGRTHHKEQAAAIFAEGDRQGVDLREKTVGQMSEREREVLADGIRRFEGWRAGEVTTTQQPTHAQSAAPVQVQTSSSNAPAGTAPTTTTHRATAASGAAVYNEAYQHFLGKGRSYEYGRPDHPRPGRDSSRLERDMDEDGRLGVDCSAFVWRGLKNAGYDVPGENAASFTTAKLFNGTNPTSYAREHFDVTSAAEARKPNGSLHQGDILMFSSPQGQHVGIFKGYDAKGNIQFIGSQGSTGPAEVTITPGGYWDGRGTNIVGALTPKPEFQVRAPLHGTAEPSVARTHATASVVLLQSASNEAAPHHSVKHGVRGDDVRSIQQDLNRLGVRDAQGNRLAEDGRFGDNTREAVLAFQKQHGLQQDGIVGRNTQAALSAAQAQTQVPARDTQIAAPTGPSLTDASHPDHALHSAIRSRLPSMISNETAANVTLQAKQNGIDSAGKLQSVTVQDGKAFVMGTTPGFRAAVDLNQPAPTLEQTSAQLLAGQAQQQHAHAEHQKVAMGVR</sequence>
<evidence type="ECO:0000259" key="6">
    <source>
        <dbReference type="PROSITE" id="PS51935"/>
    </source>
</evidence>
<evidence type="ECO:0000313" key="8">
    <source>
        <dbReference type="Proteomes" id="UP001167357"/>
    </source>
</evidence>
<dbReference type="Pfam" id="PF00877">
    <property type="entry name" value="NLPC_P60"/>
    <property type="match status" value="1"/>
</dbReference>
<dbReference type="InterPro" id="IPR036366">
    <property type="entry name" value="PGBDSf"/>
</dbReference>
<feature type="compositionally biased region" description="Basic and acidic residues" evidence="5">
    <location>
        <begin position="235"/>
        <end position="258"/>
    </location>
</feature>
<feature type="region of interest" description="Disordered" evidence="5">
    <location>
        <begin position="234"/>
        <end position="258"/>
    </location>
</feature>
<evidence type="ECO:0000256" key="4">
    <source>
        <dbReference type="ARBA" id="ARBA00022807"/>
    </source>
</evidence>
<dbReference type="Gene3D" id="1.10.101.10">
    <property type="entry name" value="PGBD-like superfamily/PGBD"/>
    <property type="match status" value="1"/>
</dbReference>
<dbReference type="Gene3D" id="3.90.1720.10">
    <property type="entry name" value="endopeptidase domain like (from Nostoc punctiforme)"/>
    <property type="match status" value="1"/>
</dbReference>
<dbReference type="InterPro" id="IPR002477">
    <property type="entry name" value="Peptidoglycan-bd-like"/>
</dbReference>
<dbReference type="PROSITE" id="PS51935">
    <property type="entry name" value="NLPC_P60"/>
    <property type="match status" value="1"/>
</dbReference>
<comment type="caution">
    <text evidence="7">The sequence shown here is derived from an EMBL/GenBank/DDBJ whole genome shotgun (WGS) entry which is preliminary data.</text>
</comment>
<dbReference type="SUPFAM" id="SSF54001">
    <property type="entry name" value="Cysteine proteinases"/>
    <property type="match status" value="1"/>
</dbReference>
<feature type="compositionally biased region" description="Polar residues" evidence="5">
    <location>
        <begin position="178"/>
        <end position="187"/>
    </location>
</feature>
<dbReference type="InterPro" id="IPR038765">
    <property type="entry name" value="Papain-like_cys_pep_sf"/>
</dbReference>
<name>A0ABT0LT07_9XANT</name>
<dbReference type="SUPFAM" id="SSF47090">
    <property type="entry name" value="PGBD-like"/>
    <property type="match status" value="1"/>
</dbReference>
<evidence type="ECO:0000256" key="5">
    <source>
        <dbReference type="SAM" id="MobiDB-lite"/>
    </source>
</evidence>
<keyword evidence="4" id="KW-0788">Thiol protease</keyword>
<dbReference type="Proteomes" id="UP001167357">
    <property type="component" value="Unassembled WGS sequence"/>
</dbReference>
<keyword evidence="2" id="KW-0645">Protease</keyword>
<organism evidence="7 8">
    <name type="scientific">Xanthomonas nasturtii</name>
    <dbReference type="NCBI Taxonomy" id="1843581"/>
    <lineage>
        <taxon>Bacteria</taxon>
        <taxon>Pseudomonadati</taxon>
        <taxon>Pseudomonadota</taxon>
        <taxon>Gammaproteobacteria</taxon>
        <taxon>Lysobacterales</taxon>
        <taxon>Lysobacteraceae</taxon>
        <taxon>Xanthomonas</taxon>
    </lineage>
</organism>
<evidence type="ECO:0000313" key="7">
    <source>
        <dbReference type="EMBL" id="MCL1552474.1"/>
    </source>
</evidence>
<dbReference type="InterPro" id="IPR036365">
    <property type="entry name" value="PGBD-like_sf"/>
</dbReference>
<comment type="similarity">
    <text evidence="1">Belongs to the peptidase C40 family.</text>
</comment>
<evidence type="ECO:0000256" key="2">
    <source>
        <dbReference type="ARBA" id="ARBA00022670"/>
    </source>
</evidence>
<keyword evidence="8" id="KW-1185">Reference proteome</keyword>
<feature type="compositionally biased region" description="Low complexity" evidence="5">
    <location>
        <begin position="196"/>
        <end position="213"/>
    </location>
</feature>
<reference evidence="7" key="1">
    <citation type="submission" date="2022-04" db="EMBL/GenBank/DDBJ databases">
        <title>Genomic comparison of 19 strains of Xanthomonas nasturtii, a newly emerging watercress pathogen.</title>
        <authorList>
            <person name="Harrison J."/>
            <person name="Greer S."/>
            <person name="Hussain R."/>
            <person name="Lascelles D."/>
            <person name="Roberts M."/>
            <person name="Carter B."/>
            <person name="Bryning A."/>
            <person name="Carroll S."/>
            <person name="Aspin A."/>
            <person name="Cruz L."/>
            <person name="Cruz J."/>
            <person name="Grant M."/>
            <person name="Vicente J."/>
            <person name="Studholme D.J."/>
        </authorList>
    </citation>
    <scope>NUCLEOTIDE SEQUENCE</scope>
    <source>
        <strain evidence="7">10016B</strain>
    </source>
</reference>
<dbReference type="EMBL" id="JAMBED010000034">
    <property type="protein sequence ID" value="MCL1552474.1"/>
    <property type="molecule type" value="Genomic_DNA"/>
</dbReference>
<dbReference type="InterPro" id="IPR000064">
    <property type="entry name" value="NLP_P60_dom"/>
</dbReference>
<feature type="domain" description="NlpC/P60" evidence="6">
    <location>
        <begin position="216"/>
        <end position="386"/>
    </location>
</feature>
<dbReference type="RefSeq" id="WP_249048106.1">
    <property type="nucleotide sequence ID" value="NZ_JAMBEC010000014.1"/>
</dbReference>
<protein>
    <submittedName>
        <fullName evidence="7">Peptidoglycan-binding protein</fullName>
    </submittedName>
</protein>